<dbReference type="AlphaFoldDB" id="A0A4Q9LGC3"/>
<dbReference type="Proteomes" id="UP000291404">
    <property type="component" value="Unassembled WGS sequence"/>
</dbReference>
<comment type="caution">
    <text evidence="3">The sequence shown here is derived from an EMBL/GenBank/DDBJ whole genome shotgun (WGS) entry which is preliminary data.</text>
</comment>
<reference evidence="4 5" key="1">
    <citation type="submission" date="2017-12" db="EMBL/GenBank/DDBJ databases">
        <authorList>
            <person name="Pombert J.-F."/>
            <person name="Haag K.L."/>
            <person name="Ebert D."/>
        </authorList>
    </citation>
    <scope>NUCLEOTIDE SEQUENCE [LARGE SCALE GENOMIC DNA]</scope>
    <source>
        <strain evidence="3">BE-OM-2</strain>
        <strain evidence="1">IL-BN-2</strain>
    </source>
</reference>
<evidence type="ECO:0000313" key="3">
    <source>
        <dbReference type="EMBL" id="TBU06475.1"/>
    </source>
</evidence>
<dbReference type="EMBL" id="PIXR01000606">
    <property type="protein sequence ID" value="TBU05866.1"/>
    <property type="molecule type" value="Genomic_DNA"/>
</dbReference>
<organism evidence="3 4">
    <name type="scientific">Hamiltosporidium magnivora</name>
    <dbReference type="NCBI Taxonomy" id="148818"/>
    <lineage>
        <taxon>Eukaryota</taxon>
        <taxon>Fungi</taxon>
        <taxon>Fungi incertae sedis</taxon>
        <taxon>Microsporidia</taxon>
        <taxon>Dubosqiidae</taxon>
        <taxon>Hamiltosporidium</taxon>
    </lineage>
</organism>
<keyword evidence="4" id="KW-1185">Reference proteome</keyword>
<sequence>MSKKIQFNDISDLNEIFNVIEEILPPKKEEDILFLKKLRSILKANSSFTKEEPKDTILSKIAEKEEERDIKMVDLAFSRRDLPLQLSVEYQKNIQAVKNQLQEFKEQKSINETTSRKSSHKSLFPPEYYNNILKDILHIKNQIPVYKTKLDRTKEIILSEQTEPKSCKRSMFDTINNIFNEE</sequence>
<evidence type="ECO:0000313" key="4">
    <source>
        <dbReference type="Proteomes" id="UP000291404"/>
    </source>
</evidence>
<evidence type="ECO:0000313" key="5">
    <source>
        <dbReference type="Proteomes" id="UP000293045"/>
    </source>
</evidence>
<dbReference type="EMBL" id="PITI01000443">
    <property type="protein sequence ID" value="TBU06475.1"/>
    <property type="molecule type" value="Genomic_DNA"/>
</dbReference>
<proteinExistence type="predicted"/>
<protein>
    <submittedName>
        <fullName evidence="3">Uncharacterized protein</fullName>
    </submittedName>
</protein>
<dbReference type="EMBL" id="PITI01000471">
    <property type="protein sequence ID" value="TBU06322.1"/>
    <property type="molecule type" value="Genomic_DNA"/>
</dbReference>
<name>A0A4Q9LGC3_9MICR</name>
<dbReference type="Proteomes" id="UP000293045">
    <property type="component" value="Unassembled WGS sequence"/>
</dbReference>
<gene>
    <name evidence="3" type="ORF">CWI36_0443p0010</name>
    <name evidence="2" type="ORF">CWI36_0471p0040</name>
    <name evidence="1" type="ORF">CWI39_0606p0020</name>
</gene>
<evidence type="ECO:0000313" key="1">
    <source>
        <dbReference type="EMBL" id="TBU05866.1"/>
    </source>
</evidence>
<dbReference type="VEuPathDB" id="MicrosporidiaDB:CWI36_0443p0010"/>
<dbReference type="VEuPathDB" id="MicrosporidiaDB:CWI36_0471p0040"/>
<accession>A0A4Q9LGC3</accession>
<dbReference type="VEuPathDB" id="MicrosporidiaDB:CWI39_0606p0020"/>
<evidence type="ECO:0000313" key="2">
    <source>
        <dbReference type="EMBL" id="TBU06322.1"/>
    </source>
</evidence>